<dbReference type="Proteomes" id="UP001634394">
    <property type="component" value="Unassembled WGS sequence"/>
</dbReference>
<dbReference type="InterPro" id="IPR001380">
    <property type="entry name" value="Ribosomal_eL13"/>
</dbReference>
<dbReference type="FunFam" id="1.20.5.110:FF:000003">
    <property type="entry name" value="60S ribosomal protein L13"/>
    <property type="match status" value="1"/>
</dbReference>
<comment type="similarity">
    <text evidence="1 4">Belongs to the eukaryotic ribosomal protein eL13 family.</text>
</comment>
<evidence type="ECO:0000256" key="5">
    <source>
        <dbReference type="SAM" id="MobiDB-lite"/>
    </source>
</evidence>
<gene>
    <name evidence="6" type="ORF">ACJMK2_009912</name>
</gene>
<dbReference type="EMBL" id="JBJQND010000012">
    <property type="protein sequence ID" value="KAL3859707.1"/>
    <property type="molecule type" value="Genomic_DNA"/>
</dbReference>
<evidence type="ECO:0000256" key="1">
    <source>
        <dbReference type="ARBA" id="ARBA00005640"/>
    </source>
</evidence>
<dbReference type="PANTHER" id="PTHR11722">
    <property type="entry name" value="60S RIBOSOMAL PROTEIN L13"/>
    <property type="match status" value="1"/>
</dbReference>
<dbReference type="GO" id="GO:1990904">
    <property type="term" value="C:ribonucleoprotein complex"/>
    <property type="evidence" value="ECO:0007669"/>
    <property type="project" value="UniProtKB-KW"/>
</dbReference>
<proteinExistence type="inferred from homology"/>
<evidence type="ECO:0000256" key="4">
    <source>
        <dbReference type="RuleBase" id="RU000572"/>
    </source>
</evidence>
<dbReference type="PANTHER" id="PTHR11722:SF0">
    <property type="entry name" value="LARGE RIBOSOMAL SUBUNIT PROTEIN EL13"/>
    <property type="match status" value="1"/>
</dbReference>
<feature type="region of interest" description="Disordered" evidence="5">
    <location>
        <begin position="190"/>
        <end position="211"/>
    </location>
</feature>
<comment type="caution">
    <text evidence="6">The sequence shown here is derived from an EMBL/GenBank/DDBJ whole genome shotgun (WGS) entry which is preliminary data.</text>
</comment>
<dbReference type="Pfam" id="PF01294">
    <property type="entry name" value="Ribosomal_L13e"/>
    <property type="match status" value="1"/>
</dbReference>
<dbReference type="AlphaFoldDB" id="A0ABD3VDS3"/>
<keyword evidence="2 4" id="KW-0689">Ribosomal protein</keyword>
<dbReference type="PROSITE" id="PS01104">
    <property type="entry name" value="RIBOSOMAL_L13E"/>
    <property type="match status" value="1"/>
</dbReference>
<dbReference type="Gene3D" id="1.20.5.110">
    <property type="match status" value="1"/>
</dbReference>
<evidence type="ECO:0000313" key="7">
    <source>
        <dbReference type="Proteomes" id="UP001634394"/>
    </source>
</evidence>
<accession>A0ABD3VDS3</accession>
<name>A0ABD3VDS3_SINWO</name>
<evidence type="ECO:0000313" key="6">
    <source>
        <dbReference type="EMBL" id="KAL3859707.1"/>
    </source>
</evidence>
<reference evidence="6 7" key="1">
    <citation type="submission" date="2024-11" db="EMBL/GenBank/DDBJ databases">
        <title>Chromosome-level genome assembly of the freshwater bivalve Anodonta woodiana.</title>
        <authorList>
            <person name="Chen X."/>
        </authorList>
    </citation>
    <scope>NUCLEOTIDE SEQUENCE [LARGE SCALE GENOMIC DNA]</scope>
    <source>
        <strain evidence="6">MN2024</strain>
        <tissue evidence="6">Gills</tissue>
    </source>
</reference>
<protein>
    <recommendedName>
        <fullName evidence="4">60S ribosomal protein L13</fullName>
    </recommendedName>
</protein>
<dbReference type="HAMAP" id="MF_00499">
    <property type="entry name" value="Ribosomal_eL13"/>
    <property type="match status" value="1"/>
</dbReference>
<keyword evidence="3 4" id="KW-0687">Ribonucleoprotein</keyword>
<organism evidence="6 7">
    <name type="scientific">Sinanodonta woodiana</name>
    <name type="common">Chinese pond mussel</name>
    <name type="synonym">Anodonta woodiana</name>
    <dbReference type="NCBI Taxonomy" id="1069815"/>
    <lineage>
        <taxon>Eukaryota</taxon>
        <taxon>Metazoa</taxon>
        <taxon>Spiralia</taxon>
        <taxon>Lophotrochozoa</taxon>
        <taxon>Mollusca</taxon>
        <taxon>Bivalvia</taxon>
        <taxon>Autobranchia</taxon>
        <taxon>Heteroconchia</taxon>
        <taxon>Palaeoheterodonta</taxon>
        <taxon>Unionida</taxon>
        <taxon>Unionoidea</taxon>
        <taxon>Unionidae</taxon>
        <taxon>Unioninae</taxon>
        <taxon>Sinanodonta</taxon>
    </lineage>
</organism>
<sequence>MAPKRNNVIPNGHFHKDWQIKVRTWFNQPARKERRRKNRAKKARALVPRPVKGLLRPIIRCPTFRYNTKIRAGRGFTLAELKAAGVSKRHAKTIGIAVDYRRYNQSVDSMQQNVQRLKEYRSKLIIFPKKLGKPGKGDASEEERKMATQLTGPVMPIRKVLKTEKARKITDEEKKFSAFTALRVARADARLQGYREKKAKEKAQDESQKKK</sequence>
<dbReference type="InterPro" id="IPR018256">
    <property type="entry name" value="Ribosomal_eL13_CS"/>
</dbReference>
<keyword evidence="7" id="KW-1185">Reference proteome</keyword>
<evidence type="ECO:0000256" key="2">
    <source>
        <dbReference type="ARBA" id="ARBA00022980"/>
    </source>
</evidence>
<evidence type="ECO:0000256" key="3">
    <source>
        <dbReference type="ARBA" id="ARBA00023274"/>
    </source>
</evidence>
<dbReference type="GO" id="GO:0005840">
    <property type="term" value="C:ribosome"/>
    <property type="evidence" value="ECO:0007669"/>
    <property type="project" value="UniProtKB-KW"/>
</dbReference>